<dbReference type="InterPro" id="IPR016181">
    <property type="entry name" value="Acyl_CoA_acyltransferase"/>
</dbReference>
<dbReference type="InterPro" id="IPR000182">
    <property type="entry name" value="GNAT_dom"/>
</dbReference>
<comment type="caution">
    <text evidence="4">The sequence shown here is derived from an EMBL/GenBank/DDBJ whole genome shotgun (WGS) entry which is preliminary data.</text>
</comment>
<dbReference type="PANTHER" id="PTHR43877">
    <property type="entry name" value="AMINOALKYLPHOSPHONATE N-ACETYLTRANSFERASE-RELATED-RELATED"/>
    <property type="match status" value="1"/>
</dbReference>
<accession>A0ABS9BBZ2</accession>
<keyword evidence="5" id="KW-1185">Reference proteome</keyword>
<feature type="domain" description="N-acetyltransferase" evidence="3">
    <location>
        <begin position="1"/>
        <end position="172"/>
    </location>
</feature>
<protein>
    <submittedName>
        <fullName evidence="4">GNAT family N-acetyltransferase</fullName>
    </submittedName>
</protein>
<proteinExistence type="predicted"/>
<evidence type="ECO:0000256" key="1">
    <source>
        <dbReference type="ARBA" id="ARBA00022679"/>
    </source>
</evidence>
<sequence>MDILAVTNEQKGLLADLSRQTFVDTFASYNKPEDMQLFLDKQFTRDQLMAEPDEPDNYFFIAWEDGVPLGYMRLRFWQTQAYSCLPSVPTVEITRLYAIQAAIGKGVGKAMMQFALDFARSKTVKQVWLGVWEHNERAIRFYQKWGFERKGDHPFLLGTDSQTDWLMVKELGDLVKI</sequence>
<gene>
    <name evidence="4" type="ORF">L0U88_00545</name>
</gene>
<dbReference type="Pfam" id="PF00583">
    <property type="entry name" value="Acetyltransf_1"/>
    <property type="match status" value="1"/>
</dbReference>
<dbReference type="CDD" id="cd04301">
    <property type="entry name" value="NAT_SF"/>
    <property type="match status" value="1"/>
</dbReference>
<dbReference type="PROSITE" id="PS51186">
    <property type="entry name" value="GNAT"/>
    <property type="match status" value="1"/>
</dbReference>
<dbReference type="InterPro" id="IPR050832">
    <property type="entry name" value="Bact_Acetyltransf"/>
</dbReference>
<evidence type="ECO:0000259" key="3">
    <source>
        <dbReference type="PROSITE" id="PS51186"/>
    </source>
</evidence>
<dbReference type="SUPFAM" id="SSF55729">
    <property type="entry name" value="Acyl-CoA N-acyltransferases (Nat)"/>
    <property type="match status" value="1"/>
</dbReference>
<keyword evidence="2" id="KW-0012">Acyltransferase</keyword>
<evidence type="ECO:0000313" key="5">
    <source>
        <dbReference type="Proteomes" id="UP001200145"/>
    </source>
</evidence>
<evidence type="ECO:0000256" key="2">
    <source>
        <dbReference type="ARBA" id="ARBA00023315"/>
    </source>
</evidence>
<dbReference type="Proteomes" id="UP001200145">
    <property type="component" value="Unassembled WGS sequence"/>
</dbReference>
<keyword evidence="1" id="KW-0808">Transferase</keyword>
<dbReference type="RefSeq" id="WP_234863537.1">
    <property type="nucleotide sequence ID" value="NZ_JAKEVY010000001.1"/>
</dbReference>
<evidence type="ECO:0000313" key="4">
    <source>
        <dbReference type="EMBL" id="MCF1713113.1"/>
    </source>
</evidence>
<reference evidence="4 5" key="1">
    <citation type="submission" date="2022-01" db="EMBL/GenBank/DDBJ databases">
        <title>Flavihumibacter sp. nov., isolated from sediment of a river.</title>
        <authorList>
            <person name="Liu H."/>
        </authorList>
    </citation>
    <scope>NUCLEOTIDE SEQUENCE [LARGE SCALE GENOMIC DNA]</scope>
    <source>
        <strain evidence="4 5">RY-1</strain>
    </source>
</reference>
<name>A0ABS9BBZ2_9BACT</name>
<dbReference type="EMBL" id="JAKEVY010000001">
    <property type="protein sequence ID" value="MCF1713113.1"/>
    <property type="molecule type" value="Genomic_DNA"/>
</dbReference>
<dbReference type="Gene3D" id="3.40.630.30">
    <property type="match status" value="1"/>
</dbReference>
<dbReference type="PANTHER" id="PTHR43877:SF2">
    <property type="entry name" value="AMINOALKYLPHOSPHONATE N-ACETYLTRANSFERASE-RELATED"/>
    <property type="match status" value="1"/>
</dbReference>
<organism evidence="4 5">
    <name type="scientific">Flavihumibacter fluminis</name>
    <dbReference type="NCBI Taxonomy" id="2909236"/>
    <lineage>
        <taxon>Bacteria</taxon>
        <taxon>Pseudomonadati</taxon>
        <taxon>Bacteroidota</taxon>
        <taxon>Chitinophagia</taxon>
        <taxon>Chitinophagales</taxon>
        <taxon>Chitinophagaceae</taxon>
        <taxon>Flavihumibacter</taxon>
    </lineage>
</organism>